<sequence length="71" mass="7867">MLLTTGGSYMVLCAMLISILHMVSIDALNVTDPLARSSIQKSYDLTKYLEQQLRSLAGPYVNRYETGKLVA</sequence>
<feature type="transmembrane region" description="Helical" evidence="1">
    <location>
        <begin position="6"/>
        <end position="28"/>
    </location>
</feature>
<keyword evidence="1" id="KW-0472">Membrane</keyword>
<dbReference type="EMBL" id="OW240922">
    <property type="protein sequence ID" value="CAH2321488.1"/>
    <property type="molecule type" value="Genomic_DNA"/>
</dbReference>
<dbReference type="AlphaFoldDB" id="A0AAD1TB28"/>
<accession>A0AAD1TB28</accession>
<organism evidence="2 3">
    <name type="scientific">Pelobates cultripes</name>
    <name type="common">Western spadefoot toad</name>
    <dbReference type="NCBI Taxonomy" id="61616"/>
    <lineage>
        <taxon>Eukaryota</taxon>
        <taxon>Metazoa</taxon>
        <taxon>Chordata</taxon>
        <taxon>Craniata</taxon>
        <taxon>Vertebrata</taxon>
        <taxon>Euteleostomi</taxon>
        <taxon>Amphibia</taxon>
        <taxon>Batrachia</taxon>
        <taxon>Anura</taxon>
        <taxon>Pelobatoidea</taxon>
        <taxon>Pelobatidae</taxon>
        <taxon>Pelobates</taxon>
    </lineage>
</organism>
<evidence type="ECO:0000256" key="1">
    <source>
        <dbReference type="SAM" id="Phobius"/>
    </source>
</evidence>
<reference evidence="2" key="1">
    <citation type="submission" date="2022-03" db="EMBL/GenBank/DDBJ databases">
        <authorList>
            <person name="Alioto T."/>
            <person name="Alioto T."/>
            <person name="Gomez Garrido J."/>
        </authorList>
    </citation>
    <scope>NUCLEOTIDE SEQUENCE</scope>
</reference>
<keyword evidence="1" id="KW-1133">Transmembrane helix</keyword>
<protein>
    <submittedName>
        <fullName evidence="2">Cardiotrophin-like cytokine factor 1</fullName>
    </submittedName>
</protein>
<keyword evidence="3" id="KW-1185">Reference proteome</keyword>
<evidence type="ECO:0000313" key="3">
    <source>
        <dbReference type="Proteomes" id="UP001295444"/>
    </source>
</evidence>
<proteinExistence type="predicted"/>
<gene>
    <name evidence="2" type="ORF">PECUL_23A011933</name>
</gene>
<evidence type="ECO:0000313" key="2">
    <source>
        <dbReference type="EMBL" id="CAH2321488.1"/>
    </source>
</evidence>
<keyword evidence="1" id="KW-0812">Transmembrane</keyword>
<dbReference type="Proteomes" id="UP001295444">
    <property type="component" value="Chromosome 11"/>
</dbReference>
<name>A0AAD1TB28_PELCU</name>